<evidence type="ECO:0000256" key="8">
    <source>
        <dbReference type="SAM" id="Phobius"/>
    </source>
</evidence>
<keyword evidence="7" id="KW-0325">Glycoprotein</keyword>
<protein>
    <recommendedName>
        <fullName evidence="11">Scavenger receptor class B member 1</fullName>
    </recommendedName>
</protein>
<organism evidence="9 10">
    <name type="scientific">Cryptolaemus montrouzieri</name>
    <dbReference type="NCBI Taxonomy" id="559131"/>
    <lineage>
        <taxon>Eukaryota</taxon>
        <taxon>Metazoa</taxon>
        <taxon>Ecdysozoa</taxon>
        <taxon>Arthropoda</taxon>
        <taxon>Hexapoda</taxon>
        <taxon>Insecta</taxon>
        <taxon>Pterygota</taxon>
        <taxon>Neoptera</taxon>
        <taxon>Endopterygota</taxon>
        <taxon>Coleoptera</taxon>
        <taxon>Polyphaga</taxon>
        <taxon>Cucujiformia</taxon>
        <taxon>Coccinelloidea</taxon>
        <taxon>Coccinellidae</taxon>
        <taxon>Scymninae</taxon>
        <taxon>Scymnini</taxon>
        <taxon>Cryptolaemus</taxon>
    </lineage>
</organism>
<dbReference type="PANTHER" id="PTHR11923:SF88">
    <property type="entry name" value="DEBRIS BUSTER, ISOFORM D"/>
    <property type="match status" value="1"/>
</dbReference>
<keyword evidence="5 8" id="KW-1133">Transmembrane helix</keyword>
<dbReference type="Proteomes" id="UP001516400">
    <property type="component" value="Unassembled WGS sequence"/>
</dbReference>
<evidence type="ECO:0000256" key="6">
    <source>
        <dbReference type="ARBA" id="ARBA00023136"/>
    </source>
</evidence>
<feature type="transmembrane region" description="Helical" evidence="8">
    <location>
        <begin position="40"/>
        <end position="62"/>
    </location>
</feature>
<dbReference type="InterPro" id="IPR002159">
    <property type="entry name" value="CD36_fam"/>
</dbReference>
<comment type="caution">
    <text evidence="9">The sequence shown here is derived from an EMBL/GenBank/DDBJ whole genome shotgun (WGS) entry which is preliminary data.</text>
</comment>
<sequence>MGLYKQYFRVTQHARDKIFGKAFPVQMLISEQGKLSHKRLAVVLFGLFTLAIGIILSSIPWLDYLIIKNLRLWNGSVSFQYWQKPGVIRLTRVYIFNVTNPDNFLYDGDKPRLQEIGPFVYRLSPKVTSSIVIEEVELKKHLNSGWSRSASFCLHLVYIKYWKKESCLQVLQAIEWVLREEMEKVNIKFHDNGTVSYQHKKILQFVPELSVNKDQKITVPNIPLLTLAMHSNTLGYFVQKTISLLLNVGSFKPFVTVTADELVFGYDDKLVSLAHQFYPKKKRPMSKMGLLINRNGTLDEVHNIYTGMTGMEKFGLLDKLNGKNHLPYWESEPCNSITASEGSFFPPRHFTKADVVYLYDKDICRILPFEYKGPSPKHGIRADKYAPPDNVFETVEKNPDNKCYCPGNEFCPPKGLQNISPCQFDAPVYISFPHFYNADPSLRKPFEGLYPSKDKHESYFKIQPKLGVPIEGKIRVQLNLKIDQAPGVTPVKNFPSMIYPIMWLEEGIDDLTPSIRRWMYLGTTFAEIACPIMTYSFIFIGSCILIGMFVNGYKSLMFTKRTIEIGMRQLQRRSTAYIHHPENFISRHEVYTLLDVPEESQEV</sequence>
<keyword evidence="6 8" id="KW-0472">Membrane</keyword>
<gene>
    <name evidence="9" type="ORF">HHI36_021168</name>
</gene>
<reference evidence="9 10" key="1">
    <citation type="journal article" date="2021" name="BMC Biol.">
        <title>Horizontally acquired antibacterial genes associated with adaptive radiation of ladybird beetles.</title>
        <authorList>
            <person name="Li H.S."/>
            <person name="Tang X.F."/>
            <person name="Huang Y.H."/>
            <person name="Xu Z.Y."/>
            <person name="Chen M.L."/>
            <person name="Du X.Y."/>
            <person name="Qiu B.Y."/>
            <person name="Chen P.T."/>
            <person name="Zhang W."/>
            <person name="Slipinski A."/>
            <person name="Escalona H.E."/>
            <person name="Waterhouse R.M."/>
            <person name="Zwick A."/>
            <person name="Pang H."/>
        </authorList>
    </citation>
    <scope>NUCLEOTIDE SEQUENCE [LARGE SCALE GENOMIC DNA]</scope>
    <source>
        <strain evidence="9">SYSU2018</strain>
    </source>
</reference>
<evidence type="ECO:0000256" key="7">
    <source>
        <dbReference type="ARBA" id="ARBA00023180"/>
    </source>
</evidence>
<accession>A0ABD2MWU0</accession>
<dbReference type="PANTHER" id="PTHR11923">
    <property type="entry name" value="SCAVENGER RECEPTOR CLASS B TYPE-1 SR-B1"/>
    <property type="match status" value="1"/>
</dbReference>
<name>A0ABD2MWU0_9CUCU</name>
<dbReference type="PRINTS" id="PR01609">
    <property type="entry name" value="CD36FAMILY"/>
</dbReference>
<evidence type="ECO:0008006" key="11">
    <source>
        <dbReference type="Google" id="ProtNLM"/>
    </source>
</evidence>
<evidence type="ECO:0000313" key="9">
    <source>
        <dbReference type="EMBL" id="KAL3270637.1"/>
    </source>
</evidence>
<comment type="subcellular location">
    <subcellularLocation>
        <location evidence="1">Cell membrane</location>
    </subcellularLocation>
</comment>
<feature type="transmembrane region" description="Helical" evidence="8">
    <location>
        <begin position="532"/>
        <end position="553"/>
    </location>
</feature>
<evidence type="ECO:0000256" key="2">
    <source>
        <dbReference type="ARBA" id="ARBA00010532"/>
    </source>
</evidence>
<dbReference type="AlphaFoldDB" id="A0ABD2MWU0"/>
<keyword evidence="10" id="KW-1185">Reference proteome</keyword>
<evidence type="ECO:0000256" key="5">
    <source>
        <dbReference type="ARBA" id="ARBA00022989"/>
    </source>
</evidence>
<evidence type="ECO:0000256" key="3">
    <source>
        <dbReference type="ARBA" id="ARBA00022475"/>
    </source>
</evidence>
<evidence type="ECO:0000256" key="1">
    <source>
        <dbReference type="ARBA" id="ARBA00004236"/>
    </source>
</evidence>
<dbReference type="EMBL" id="JABFTP020000042">
    <property type="protein sequence ID" value="KAL3270637.1"/>
    <property type="molecule type" value="Genomic_DNA"/>
</dbReference>
<keyword evidence="3" id="KW-1003">Cell membrane</keyword>
<dbReference type="GO" id="GO:0005886">
    <property type="term" value="C:plasma membrane"/>
    <property type="evidence" value="ECO:0007669"/>
    <property type="project" value="UniProtKB-SubCell"/>
</dbReference>
<keyword evidence="4 8" id="KW-0812">Transmembrane</keyword>
<evidence type="ECO:0000256" key="4">
    <source>
        <dbReference type="ARBA" id="ARBA00022692"/>
    </source>
</evidence>
<evidence type="ECO:0000313" key="10">
    <source>
        <dbReference type="Proteomes" id="UP001516400"/>
    </source>
</evidence>
<comment type="similarity">
    <text evidence="2">Belongs to the CD36 family.</text>
</comment>
<proteinExistence type="inferred from homology"/>
<dbReference type="Pfam" id="PF01130">
    <property type="entry name" value="CD36"/>
    <property type="match status" value="2"/>
</dbReference>